<feature type="transmembrane region" description="Helical" evidence="2">
    <location>
        <begin position="123"/>
        <end position="143"/>
    </location>
</feature>
<feature type="transmembrane region" description="Helical" evidence="2">
    <location>
        <begin position="74"/>
        <end position="93"/>
    </location>
</feature>
<keyword evidence="4" id="KW-1185">Reference proteome</keyword>
<accession>A0ABS3UWX3</accession>
<organism evidence="3 4">
    <name type="scientific">Actinoplanes flavus</name>
    <dbReference type="NCBI Taxonomy" id="2820290"/>
    <lineage>
        <taxon>Bacteria</taxon>
        <taxon>Bacillati</taxon>
        <taxon>Actinomycetota</taxon>
        <taxon>Actinomycetes</taxon>
        <taxon>Micromonosporales</taxon>
        <taxon>Micromonosporaceae</taxon>
        <taxon>Actinoplanes</taxon>
    </lineage>
</organism>
<protein>
    <submittedName>
        <fullName evidence="3">Isoprenylcysteine carboxylmethyltransferase family protein</fullName>
    </submittedName>
</protein>
<reference evidence="3 4" key="1">
    <citation type="submission" date="2021-03" db="EMBL/GenBank/DDBJ databases">
        <title>Actinoplanes flavus sp. nov., a novel actinomycete isolated from Coconut Palm rhizosphere soil.</title>
        <authorList>
            <person name="Luo X."/>
        </authorList>
    </citation>
    <scope>NUCLEOTIDE SEQUENCE [LARGE SCALE GENOMIC DNA]</scope>
    <source>
        <strain evidence="3 4">NEAU-H7</strain>
    </source>
</reference>
<dbReference type="Gene3D" id="1.20.120.1630">
    <property type="match status" value="1"/>
</dbReference>
<feature type="compositionally biased region" description="Basic and acidic residues" evidence="1">
    <location>
        <begin position="422"/>
        <end position="432"/>
    </location>
</feature>
<keyword evidence="2" id="KW-0472">Membrane</keyword>
<comment type="caution">
    <text evidence="3">The sequence shown here is derived from an EMBL/GenBank/DDBJ whole genome shotgun (WGS) entry which is preliminary data.</text>
</comment>
<dbReference type="EMBL" id="JAGFNS010000034">
    <property type="protein sequence ID" value="MBO3743080.1"/>
    <property type="molecule type" value="Genomic_DNA"/>
</dbReference>
<evidence type="ECO:0000256" key="1">
    <source>
        <dbReference type="SAM" id="MobiDB-lite"/>
    </source>
</evidence>
<gene>
    <name evidence="3" type="ORF">J5X75_36845</name>
</gene>
<feature type="region of interest" description="Disordered" evidence="1">
    <location>
        <begin position="412"/>
        <end position="432"/>
    </location>
</feature>
<feature type="transmembrane region" description="Helical" evidence="2">
    <location>
        <begin position="34"/>
        <end position="53"/>
    </location>
</feature>
<feature type="transmembrane region" description="Helical" evidence="2">
    <location>
        <begin position="190"/>
        <end position="211"/>
    </location>
</feature>
<evidence type="ECO:0000256" key="2">
    <source>
        <dbReference type="SAM" id="Phobius"/>
    </source>
</evidence>
<sequence length="432" mass="46484">MTVTAARYLCLILPVAALLAAARADRDRQARAGASLAFITAITGIAVLHETATAARWHGFATVDGTYRGLPIDLWLGWAILWGPIPVLLRRWLPLPVALGLLLWLDATAMPRLAPLIDLGPHWLLGETLGLIAVALPAQLLGRWTADRRHLVPRVLLQCATFAVLLLWLTPTVAFTVGDGGWDRLLDLPTSAIIVLGQLGAAVAVPALAGVREFALRGGGTPYPWDPPVRLVTTGVYGYLANPMQVSAVLLQLLLAAATHSATLAAVALGTTAFAAAVAGPHERQDLHLRYGRSWRQYRDRVRDWRPRRTPYEPVPARLWLDDDCGPCTTIRDALQRRHPAGLTILPASTHPETLWRARYEAADGHTADGVAAVAHSFEHIGALPAYLSMVLLLPGLDRLAQLITDALIAPPHPAGGGPLRQNDRAEAKGGP</sequence>
<keyword evidence="2" id="KW-1133">Transmembrane helix</keyword>
<name>A0ABS3UWX3_9ACTN</name>
<evidence type="ECO:0000313" key="3">
    <source>
        <dbReference type="EMBL" id="MBO3743080.1"/>
    </source>
</evidence>
<proteinExistence type="predicted"/>
<keyword evidence="2" id="KW-0812">Transmembrane</keyword>
<dbReference type="Proteomes" id="UP000679690">
    <property type="component" value="Unassembled WGS sequence"/>
</dbReference>
<feature type="transmembrane region" description="Helical" evidence="2">
    <location>
        <begin position="155"/>
        <end position="178"/>
    </location>
</feature>
<evidence type="ECO:0000313" key="4">
    <source>
        <dbReference type="Proteomes" id="UP000679690"/>
    </source>
</evidence>